<dbReference type="EMBL" id="MU864372">
    <property type="protein sequence ID" value="KAK4189752.1"/>
    <property type="molecule type" value="Genomic_DNA"/>
</dbReference>
<feature type="compositionally biased region" description="Basic and acidic residues" evidence="1">
    <location>
        <begin position="1"/>
        <end position="14"/>
    </location>
</feature>
<keyword evidence="3" id="KW-0808">Transferase</keyword>
<dbReference type="Gene3D" id="2.60.200.40">
    <property type="match status" value="1"/>
</dbReference>
<dbReference type="SUPFAM" id="SSF111331">
    <property type="entry name" value="NAD kinase/diacylglycerol kinase-like"/>
    <property type="match status" value="1"/>
</dbReference>
<dbReference type="Proteomes" id="UP001302126">
    <property type="component" value="Unassembled WGS sequence"/>
</dbReference>
<dbReference type="InterPro" id="IPR016064">
    <property type="entry name" value="NAD/diacylglycerol_kinase_sf"/>
</dbReference>
<feature type="region of interest" description="Disordered" evidence="1">
    <location>
        <begin position="1"/>
        <end position="22"/>
    </location>
</feature>
<keyword evidence="4" id="KW-1185">Reference proteome</keyword>
<feature type="compositionally biased region" description="Basic and acidic residues" evidence="1">
    <location>
        <begin position="270"/>
        <end position="280"/>
    </location>
</feature>
<dbReference type="InterPro" id="IPR017438">
    <property type="entry name" value="ATP-NAD_kinase_N"/>
</dbReference>
<dbReference type="PANTHER" id="PTHR12358">
    <property type="entry name" value="SPHINGOSINE KINASE"/>
    <property type="match status" value="1"/>
</dbReference>
<comment type="caution">
    <text evidence="3">The sequence shown here is derived from an EMBL/GenBank/DDBJ whole genome shotgun (WGS) entry which is preliminary data.</text>
</comment>
<dbReference type="AlphaFoldDB" id="A0AAN6X0A3"/>
<proteinExistence type="predicted"/>
<feature type="region of interest" description="Disordered" evidence="1">
    <location>
        <begin position="253"/>
        <end position="280"/>
    </location>
</feature>
<keyword evidence="3" id="KW-0418">Kinase</keyword>
<reference evidence="3" key="2">
    <citation type="submission" date="2023-05" db="EMBL/GenBank/DDBJ databases">
        <authorList>
            <consortium name="Lawrence Berkeley National Laboratory"/>
            <person name="Steindorff A."/>
            <person name="Hensen N."/>
            <person name="Bonometti L."/>
            <person name="Westerberg I."/>
            <person name="Brannstrom I.O."/>
            <person name="Guillou S."/>
            <person name="Cros-Aarteil S."/>
            <person name="Calhoun S."/>
            <person name="Haridas S."/>
            <person name="Kuo A."/>
            <person name="Mondo S."/>
            <person name="Pangilinan J."/>
            <person name="Riley R."/>
            <person name="Labutti K."/>
            <person name="Andreopoulos B."/>
            <person name="Lipzen A."/>
            <person name="Chen C."/>
            <person name="Yanf M."/>
            <person name="Daum C."/>
            <person name="Ng V."/>
            <person name="Clum A."/>
            <person name="Ohm R."/>
            <person name="Martin F."/>
            <person name="Silar P."/>
            <person name="Natvig D."/>
            <person name="Lalanne C."/>
            <person name="Gautier V."/>
            <person name="Ament-Velasquez S.L."/>
            <person name="Kruys A."/>
            <person name="Hutchinson M.I."/>
            <person name="Powell A.J."/>
            <person name="Barry K."/>
            <person name="Miller A.N."/>
            <person name="Grigoriev I.V."/>
            <person name="Debuchy R."/>
            <person name="Gladieux P."/>
            <person name="Thoren M.H."/>
            <person name="Johannesson H."/>
        </authorList>
    </citation>
    <scope>NUCLEOTIDE SEQUENCE</scope>
    <source>
        <strain evidence="3">PSN309</strain>
    </source>
</reference>
<feature type="domain" description="DAGKc" evidence="2">
    <location>
        <begin position="93"/>
        <end position="260"/>
    </location>
</feature>
<dbReference type="InterPro" id="IPR001206">
    <property type="entry name" value="Diacylglycerol_kinase_cat_dom"/>
</dbReference>
<dbReference type="Gene3D" id="3.40.50.10330">
    <property type="entry name" value="Probable inorganic polyphosphate/atp-NAD kinase, domain 1"/>
    <property type="match status" value="1"/>
</dbReference>
<name>A0AAN6X0A3_9PEZI</name>
<dbReference type="Pfam" id="PF00781">
    <property type="entry name" value="DAGK_cat"/>
    <property type="match status" value="1"/>
</dbReference>
<reference evidence="3" key="1">
    <citation type="journal article" date="2023" name="Mol. Phylogenet. Evol.">
        <title>Genome-scale phylogeny and comparative genomics of the fungal order Sordariales.</title>
        <authorList>
            <person name="Hensen N."/>
            <person name="Bonometti L."/>
            <person name="Westerberg I."/>
            <person name="Brannstrom I.O."/>
            <person name="Guillou S."/>
            <person name="Cros-Aarteil S."/>
            <person name="Calhoun S."/>
            <person name="Haridas S."/>
            <person name="Kuo A."/>
            <person name="Mondo S."/>
            <person name="Pangilinan J."/>
            <person name="Riley R."/>
            <person name="LaButti K."/>
            <person name="Andreopoulos B."/>
            <person name="Lipzen A."/>
            <person name="Chen C."/>
            <person name="Yan M."/>
            <person name="Daum C."/>
            <person name="Ng V."/>
            <person name="Clum A."/>
            <person name="Steindorff A."/>
            <person name="Ohm R.A."/>
            <person name="Martin F."/>
            <person name="Silar P."/>
            <person name="Natvig D.O."/>
            <person name="Lalanne C."/>
            <person name="Gautier V."/>
            <person name="Ament-Velasquez S.L."/>
            <person name="Kruys A."/>
            <person name="Hutchinson M.I."/>
            <person name="Powell A.J."/>
            <person name="Barry K."/>
            <person name="Miller A.N."/>
            <person name="Grigoriev I.V."/>
            <person name="Debuchy R."/>
            <person name="Gladieux P."/>
            <person name="Hiltunen Thoren M."/>
            <person name="Johannesson H."/>
        </authorList>
    </citation>
    <scope>NUCLEOTIDE SEQUENCE</scope>
    <source>
        <strain evidence="3">PSN309</strain>
    </source>
</reference>
<organism evidence="3 4">
    <name type="scientific">Podospora australis</name>
    <dbReference type="NCBI Taxonomy" id="1536484"/>
    <lineage>
        <taxon>Eukaryota</taxon>
        <taxon>Fungi</taxon>
        <taxon>Dikarya</taxon>
        <taxon>Ascomycota</taxon>
        <taxon>Pezizomycotina</taxon>
        <taxon>Sordariomycetes</taxon>
        <taxon>Sordariomycetidae</taxon>
        <taxon>Sordariales</taxon>
        <taxon>Podosporaceae</taxon>
        <taxon>Podospora</taxon>
    </lineage>
</organism>
<dbReference type="GO" id="GO:0046512">
    <property type="term" value="P:sphingosine biosynthetic process"/>
    <property type="evidence" value="ECO:0007669"/>
    <property type="project" value="TreeGrafter"/>
</dbReference>
<dbReference type="PROSITE" id="PS50146">
    <property type="entry name" value="DAGK"/>
    <property type="match status" value="1"/>
</dbReference>
<dbReference type="InterPro" id="IPR050187">
    <property type="entry name" value="Lipid_Phosphate_FormReg"/>
</dbReference>
<gene>
    <name evidence="3" type="ORF">QBC35DRAFT_128770</name>
</gene>
<evidence type="ECO:0000256" key="1">
    <source>
        <dbReference type="SAM" id="MobiDB-lite"/>
    </source>
</evidence>
<dbReference type="PANTHER" id="PTHR12358:SF108">
    <property type="entry name" value="DAGKC DOMAIN-CONTAINING PROTEIN"/>
    <property type="match status" value="1"/>
</dbReference>
<dbReference type="GO" id="GO:0005737">
    <property type="term" value="C:cytoplasm"/>
    <property type="evidence" value="ECO:0007669"/>
    <property type="project" value="TreeGrafter"/>
</dbReference>
<evidence type="ECO:0000313" key="4">
    <source>
        <dbReference type="Proteomes" id="UP001302126"/>
    </source>
</evidence>
<sequence length="468" mass="52139">MTTSDCEDKGEKQENNNTPTTLKNLKPEEIVLVTCNSCTRDYHIWSLIENPNDKTQPFRLDETVMQHEPSNDLVSTFLVESGRTENHSCSVLRANEEVHVVISTGSGLQLGLSFWKSVLKPLLEALGLHEDNGDYRRMVTQDQNSVSNFARAELATESATPATVVLISGDGGVADLLNGLGYGQEEQEENEDERQSRRQVTVGLVPLGTANALFHSLHKYHQQAEGKEEETPSTLVLALRTLFKGQPKGLPTFRAEFSPGATLSGPPTSGEDKDREQEKPKPVHHLFGAIVASYGFHASLVWESDTPSYREYGDKRFGMAAEELLKLSHAYDAVVQVKLRGQDEWKQLQEAGQPFTYVLATIVSNLEKAFTISPESKPLDGRLRLVHFGDVDGEKTMDIMKAAYQNGVHVGMEEVGYEDIEEVKVTIAEKDARWRRVCVDGTIVEIEEGGWMKVKRELKGERIQVLVT</sequence>
<evidence type="ECO:0000259" key="2">
    <source>
        <dbReference type="PROSITE" id="PS50146"/>
    </source>
</evidence>
<dbReference type="GO" id="GO:0016020">
    <property type="term" value="C:membrane"/>
    <property type="evidence" value="ECO:0007669"/>
    <property type="project" value="TreeGrafter"/>
</dbReference>
<evidence type="ECO:0000313" key="3">
    <source>
        <dbReference type="EMBL" id="KAK4189752.1"/>
    </source>
</evidence>
<dbReference type="GO" id="GO:0001727">
    <property type="term" value="F:lipid kinase activity"/>
    <property type="evidence" value="ECO:0007669"/>
    <property type="project" value="TreeGrafter"/>
</dbReference>
<accession>A0AAN6X0A3</accession>
<protein>
    <submittedName>
        <fullName evidence="3">ATP-NAD kinase-like domain-containing protein</fullName>
    </submittedName>
</protein>